<dbReference type="OrthoDB" id="4907at2157"/>
<gene>
    <name evidence="2" type="ORF">GCM10009037_20240</name>
</gene>
<dbReference type="AlphaFoldDB" id="A0A830EWE7"/>
<evidence type="ECO:0000313" key="2">
    <source>
        <dbReference type="EMBL" id="GGL36656.1"/>
    </source>
</evidence>
<accession>A0A830EWE7</accession>
<dbReference type="Pfam" id="PF01370">
    <property type="entry name" value="Epimerase"/>
    <property type="match status" value="1"/>
</dbReference>
<dbReference type="InterPro" id="IPR051783">
    <property type="entry name" value="NAD(P)-dependent_oxidoreduct"/>
</dbReference>
<dbReference type="EMBL" id="BMPF01000003">
    <property type="protein sequence ID" value="GGL36656.1"/>
    <property type="molecule type" value="Genomic_DNA"/>
</dbReference>
<comment type="caution">
    <text evidence="2">The sequence shown here is derived from an EMBL/GenBank/DDBJ whole genome shotgun (WGS) entry which is preliminary data.</text>
</comment>
<dbReference type="Proteomes" id="UP000628840">
    <property type="component" value="Unassembled WGS sequence"/>
</dbReference>
<reference evidence="2 3" key="1">
    <citation type="journal article" date="2019" name="Int. J. Syst. Evol. Microbiol.">
        <title>The Global Catalogue of Microorganisms (GCM) 10K type strain sequencing project: providing services to taxonomists for standard genome sequencing and annotation.</title>
        <authorList>
            <consortium name="The Broad Institute Genomics Platform"/>
            <consortium name="The Broad Institute Genome Sequencing Center for Infectious Disease"/>
            <person name="Wu L."/>
            <person name="Ma J."/>
        </authorList>
    </citation>
    <scope>NUCLEOTIDE SEQUENCE [LARGE SCALE GENOMIC DNA]</scope>
    <source>
        <strain evidence="2 3">JCM 19585</strain>
    </source>
</reference>
<dbReference type="RefSeq" id="WP_188883631.1">
    <property type="nucleotide sequence ID" value="NZ_BMPF01000003.1"/>
</dbReference>
<dbReference type="PANTHER" id="PTHR48079">
    <property type="entry name" value="PROTEIN YEEZ"/>
    <property type="match status" value="1"/>
</dbReference>
<keyword evidence="3" id="KW-1185">Reference proteome</keyword>
<dbReference type="SUPFAM" id="SSF51735">
    <property type="entry name" value="NAD(P)-binding Rossmann-fold domains"/>
    <property type="match status" value="1"/>
</dbReference>
<feature type="domain" description="NAD-dependent epimerase/dehydratase" evidence="1">
    <location>
        <begin position="3"/>
        <end position="225"/>
    </location>
</feature>
<evidence type="ECO:0000313" key="3">
    <source>
        <dbReference type="Proteomes" id="UP000628840"/>
    </source>
</evidence>
<dbReference type="PANTHER" id="PTHR48079:SF6">
    <property type="entry name" value="NAD(P)-BINDING DOMAIN-CONTAINING PROTEIN-RELATED"/>
    <property type="match status" value="1"/>
</dbReference>
<dbReference type="GO" id="GO:0005737">
    <property type="term" value="C:cytoplasm"/>
    <property type="evidence" value="ECO:0007669"/>
    <property type="project" value="TreeGrafter"/>
</dbReference>
<dbReference type="InterPro" id="IPR001509">
    <property type="entry name" value="Epimerase_deHydtase"/>
</dbReference>
<name>A0A830EWE7_9EURY</name>
<protein>
    <submittedName>
        <fullName evidence="2">Oxidoreductase</fullName>
    </submittedName>
</protein>
<dbReference type="GO" id="GO:0004029">
    <property type="term" value="F:aldehyde dehydrogenase (NAD+) activity"/>
    <property type="evidence" value="ECO:0007669"/>
    <property type="project" value="TreeGrafter"/>
</dbReference>
<proteinExistence type="predicted"/>
<dbReference type="InterPro" id="IPR036291">
    <property type="entry name" value="NAD(P)-bd_dom_sf"/>
</dbReference>
<organism evidence="2 3">
    <name type="scientific">Halarchaeum grantii</name>
    <dbReference type="NCBI Taxonomy" id="1193105"/>
    <lineage>
        <taxon>Archaea</taxon>
        <taxon>Methanobacteriati</taxon>
        <taxon>Methanobacteriota</taxon>
        <taxon>Stenosarchaea group</taxon>
        <taxon>Halobacteria</taxon>
        <taxon>Halobacteriales</taxon>
        <taxon>Halobacteriaceae</taxon>
    </lineage>
</organism>
<evidence type="ECO:0000259" key="1">
    <source>
        <dbReference type="Pfam" id="PF01370"/>
    </source>
</evidence>
<sequence>MRVTVIGATGHIGSYLVPRLVRAGHDVVAISRGERDPYRDDGAWADVESVELDREAAEERGEFGDAILGTDPDAVVDLICFEPESARALVDALRGEVQHLLHCGTVWVHGPSDVVPTTEDEPRTRRPLGEYGRKKAAIEEYLLDEARRNGVPVSVLHPGHIVGPGWAPLNPAGNFDTDVFGRLARGEEVALPNFGLETIHHVHADDVAQGFQRALENWSAAVGESFHVVSPRALTLRGYAEAVADWFGRDADLTYLPFEEWAERPEYDADAAEATEEHIRYSPNASIEKAREKLGYEPRYTSLEATREAVDALIEAGDIDIEE</sequence>
<dbReference type="Gene3D" id="3.40.50.720">
    <property type="entry name" value="NAD(P)-binding Rossmann-like Domain"/>
    <property type="match status" value="1"/>
</dbReference>